<dbReference type="AlphaFoldDB" id="A0A3Q4G601"/>
<keyword evidence="12" id="KW-1185">Reference proteome</keyword>
<dbReference type="InterPro" id="IPR013087">
    <property type="entry name" value="Znf_C2H2_type"/>
</dbReference>
<evidence type="ECO:0000313" key="12">
    <source>
        <dbReference type="Proteomes" id="UP000261580"/>
    </source>
</evidence>
<dbReference type="GeneTree" id="ENSGT00940000178845"/>
<organism evidence="11 12">
    <name type="scientific">Neolamprologus brichardi</name>
    <name type="common">Fairy cichlid</name>
    <name type="synonym">Lamprologus brichardi</name>
    <dbReference type="NCBI Taxonomy" id="32507"/>
    <lineage>
        <taxon>Eukaryota</taxon>
        <taxon>Metazoa</taxon>
        <taxon>Chordata</taxon>
        <taxon>Craniata</taxon>
        <taxon>Vertebrata</taxon>
        <taxon>Euteleostomi</taxon>
        <taxon>Actinopterygii</taxon>
        <taxon>Neopterygii</taxon>
        <taxon>Teleostei</taxon>
        <taxon>Neoteleostei</taxon>
        <taxon>Acanthomorphata</taxon>
        <taxon>Ovalentaria</taxon>
        <taxon>Cichlomorphae</taxon>
        <taxon>Cichliformes</taxon>
        <taxon>Cichlidae</taxon>
        <taxon>African cichlids</taxon>
        <taxon>Pseudocrenilabrinae</taxon>
        <taxon>Lamprologini</taxon>
        <taxon>Neolamprologus</taxon>
    </lineage>
</organism>
<feature type="domain" description="C2H2-type" evidence="10">
    <location>
        <begin position="157"/>
        <end position="184"/>
    </location>
</feature>
<feature type="domain" description="C2H2-type" evidence="10">
    <location>
        <begin position="102"/>
        <end position="124"/>
    </location>
</feature>
<evidence type="ECO:0000256" key="1">
    <source>
        <dbReference type="ARBA" id="ARBA00004123"/>
    </source>
</evidence>
<comment type="subcellular location">
    <subcellularLocation>
        <location evidence="1">Nucleus</location>
    </subcellularLocation>
</comment>
<dbReference type="SUPFAM" id="SSF57667">
    <property type="entry name" value="beta-beta-alpha zinc fingers"/>
    <property type="match status" value="2"/>
</dbReference>
<evidence type="ECO:0000259" key="10">
    <source>
        <dbReference type="PROSITE" id="PS50157"/>
    </source>
</evidence>
<dbReference type="PANTHER" id="PTHR47772">
    <property type="entry name" value="ZINC FINGER PROTEIN 200"/>
    <property type="match status" value="1"/>
</dbReference>
<dbReference type="STRING" id="32507.ENSNBRP00000003756"/>
<evidence type="ECO:0000256" key="3">
    <source>
        <dbReference type="ARBA" id="ARBA00022737"/>
    </source>
</evidence>
<keyword evidence="8" id="KW-0539">Nucleus</keyword>
<evidence type="ECO:0000256" key="2">
    <source>
        <dbReference type="ARBA" id="ARBA00022723"/>
    </source>
</evidence>
<dbReference type="PROSITE" id="PS50157">
    <property type="entry name" value="ZINC_FINGER_C2H2_2"/>
    <property type="match status" value="3"/>
</dbReference>
<keyword evidence="2" id="KW-0479">Metal-binding</keyword>
<keyword evidence="7" id="KW-0804">Transcription</keyword>
<dbReference type="GO" id="GO:0008270">
    <property type="term" value="F:zinc ion binding"/>
    <property type="evidence" value="ECO:0007669"/>
    <property type="project" value="UniProtKB-KW"/>
</dbReference>
<evidence type="ECO:0000313" key="11">
    <source>
        <dbReference type="Ensembl" id="ENSNBRP00000003756.1"/>
    </source>
</evidence>
<reference evidence="11" key="2">
    <citation type="submission" date="2025-09" db="UniProtKB">
        <authorList>
            <consortium name="Ensembl"/>
        </authorList>
    </citation>
    <scope>IDENTIFICATION</scope>
</reference>
<dbReference type="InterPro" id="IPR036236">
    <property type="entry name" value="Znf_C2H2_sf"/>
</dbReference>
<dbReference type="PROSITE" id="PS00028">
    <property type="entry name" value="ZINC_FINGER_C2H2_1"/>
    <property type="match status" value="2"/>
</dbReference>
<dbReference type="SMART" id="SM00355">
    <property type="entry name" value="ZnF_C2H2"/>
    <property type="match status" value="4"/>
</dbReference>
<protein>
    <recommendedName>
        <fullName evidence="10">C2H2-type domain-containing protein</fullName>
    </recommendedName>
</protein>
<evidence type="ECO:0000256" key="4">
    <source>
        <dbReference type="ARBA" id="ARBA00022771"/>
    </source>
</evidence>
<dbReference type="GO" id="GO:0005634">
    <property type="term" value="C:nucleus"/>
    <property type="evidence" value="ECO:0007669"/>
    <property type="project" value="UniProtKB-SubCell"/>
</dbReference>
<dbReference type="Proteomes" id="UP000261580">
    <property type="component" value="Unassembled WGS sequence"/>
</dbReference>
<sequence length="224" mass="26232">TLEMMFTAVISVGNCLQQMHTYKNTCLATLRRDLINVTCVKRLLKLHIKSNSRSAVTLRYVFIFLSCNFNLIRCSLFQATKTSNHQRDQKTHQRSHTGDKMNYCKECVRGFHTPSHCNKHERTHMEVNFSCYQCDKSFRNLSSYSEHKQFNTENKLFHCYQCAKTFTSLSALCKHQPDHVRLKSLDHNETQERERSSSGFSVRLKNLEIRLQRVQMESPVKSVS</sequence>
<evidence type="ECO:0000256" key="8">
    <source>
        <dbReference type="ARBA" id="ARBA00023242"/>
    </source>
</evidence>
<accession>A0A3Q4G601</accession>
<dbReference type="PANTHER" id="PTHR47772:SF1">
    <property type="entry name" value="ZINC FINGER PROTEIN 200"/>
    <property type="match status" value="1"/>
</dbReference>
<keyword evidence="3" id="KW-0677">Repeat</keyword>
<keyword evidence="6" id="KW-0805">Transcription regulation</keyword>
<dbReference type="Gene3D" id="3.30.160.60">
    <property type="entry name" value="Classic Zinc Finger"/>
    <property type="match status" value="2"/>
</dbReference>
<keyword evidence="4 9" id="KW-0863">Zinc-finger</keyword>
<dbReference type="InterPro" id="IPR050636">
    <property type="entry name" value="C2H2-ZF_domain-containing"/>
</dbReference>
<proteinExistence type="predicted"/>
<evidence type="ECO:0000256" key="6">
    <source>
        <dbReference type="ARBA" id="ARBA00023015"/>
    </source>
</evidence>
<keyword evidence="5" id="KW-0862">Zinc</keyword>
<evidence type="ECO:0000256" key="7">
    <source>
        <dbReference type="ARBA" id="ARBA00023163"/>
    </source>
</evidence>
<feature type="domain" description="C2H2-type" evidence="10">
    <location>
        <begin position="129"/>
        <end position="156"/>
    </location>
</feature>
<reference evidence="11" key="1">
    <citation type="submission" date="2025-08" db="UniProtKB">
        <authorList>
            <consortium name="Ensembl"/>
        </authorList>
    </citation>
    <scope>IDENTIFICATION</scope>
</reference>
<name>A0A3Q4G601_NEOBR</name>
<evidence type="ECO:0000256" key="5">
    <source>
        <dbReference type="ARBA" id="ARBA00022833"/>
    </source>
</evidence>
<dbReference type="Ensembl" id="ENSNBRT00000003883.1">
    <property type="protein sequence ID" value="ENSNBRP00000003756.1"/>
    <property type="gene ID" value="ENSNBRG00000003001.1"/>
</dbReference>
<dbReference type="Bgee" id="ENSNBRG00000003001">
    <property type="expression patterns" value="Expressed in mesonephros and 6 other cell types or tissues"/>
</dbReference>
<evidence type="ECO:0000256" key="9">
    <source>
        <dbReference type="PROSITE-ProRule" id="PRU00042"/>
    </source>
</evidence>